<dbReference type="Gene3D" id="3.30.230.90">
    <property type="match status" value="1"/>
</dbReference>
<organism evidence="2 3">
    <name type="scientific">Neodothiora populina</name>
    <dbReference type="NCBI Taxonomy" id="2781224"/>
    <lineage>
        <taxon>Eukaryota</taxon>
        <taxon>Fungi</taxon>
        <taxon>Dikarya</taxon>
        <taxon>Ascomycota</taxon>
        <taxon>Pezizomycotina</taxon>
        <taxon>Dothideomycetes</taxon>
        <taxon>Dothideomycetidae</taxon>
        <taxon>Dothideales</taxon>
        <taxon>Dothioraceae</taxon>
        <taxon>Neodothiora</taxon>
    </lineage>
</organism>
<proteinExistence type="predicted"/>
<comment type="caution">
    <text evidence="2">The sequence shown here is derived from an EMBL/GenBank/DDBJ whole genome shotgun (WGS) entry which is preliminary data.</text>
</comment>
<evidence type="ECO:0008006" key="4">
    <source>
        <dbReference type="Google" id="ProtNLM"/>
    </source>
</evidence>
<gene>
    <name evidence="2" type="ORF">AAFC00_000415</name>
</gene>
<dbReference type="EMBL" id="JBFMKM010000009">
    <property type="protein sequence ID" value="KAL1303968.1"/>
    <property type="molecule type" value="Genomic_DNA"/>
</dbReference>
<feature type="compositionally biased region" description="Polar residues" evidence="1">
    <location>
        <begin position="32"/>
        <end position="45"/>
    </location>
</feature>
<dbReference type="RefSeq" id="XP_069200243.1">
    <property type="nucleotide sequence ID" value="XM_069343874.1"/>
</dbReference>
<dbReference type="InterPro" id="IPR053720">
    <property type="entry name" value="Psm_Assembly_Chaperone"/>
</dbReference>
<dbReference type="Proteomes" id="UP001562354">
    <property type="component" value="Unassembled WGS sequence"/>
</dbReference>
<sequence length="181" mass="19044">MSAAALSPFDMLSSTSSAATMATPSPFPAPSRTATAAIPSTNSNDDKISTTATRISFADKILITITQSDLSPSHWLHVSLLGDNPLTDPSTYLHPTSEHEQQEPDVSSLLPFPHLTATTVLGGTKPSFEILGQTLATTLASALLMKSPAETRMLVFGLGLSKDSMAREEYEGVVGLGLDVL</sequence>
<protein>
    <recommendedName>
        <fullName evidence="4">Proteasome assembly chaperone 3</fullName>
    </recommendedName>
</protein>
<reference evidence="2 3" key="1">
    <citation type="submission" date="2024-07" db="EMBL/GenBank/DDBJ databases">
        <title>Draft sequence of the Neodothiora populina.</title>
        <authorList>
            <person name="Drown D.D."/>
            <person name="Schuette U.S."/>
            <person name="Buechlein A.B."/>
            <person name="Rusch D.R."/>
            <person name="Winton L.W."/>
            <person name="Adams G.A."/>
        </authorList>
    </citation>
    <scope>NUCLEOTIDE SEQUENCE [LARGE SCALE GENOMIC DNA]</scope>
    <source>
        <strain evidence="2 3">CPC 39397</strain>
    </source>
</reference>
<accession>A0ABR3PDD0</accession>
<evidence type="ECO:0000313" key="2">
    <source>
        <dbReference type="EMBL" id="KAL1303968.1"/>
    </source>
</evidence>
<dbReference type="GeneID" id="95974118"/>
<evidence type="ECO:0000313" key="3">
    <source>
        <dbReference type="Proteomes" id="UP001562354"/>
    </source>
</evidence>
<evidence type="ECO:0000256" key="1">
    <source>
        <dbReference type="SAM" id="MobiDB-lite"/>
    </source>
</evidence>
<name>A0ABR3PDD0_9PEZI</name>
<feature type="region of interest" description="Disordered" evidence="1">
    <location>
        <begin position="18"/>
        <end position="45"/>
    </location>
</feature>
<keyword evidence="3" id="KW-1185">Reference proteome</keyword>